<gene>
    <name evidence="1" type="ORF">P8C59_009100</name>
</gene>
<dbReference type="EMBL" id="JAQQPM010000009">
    <property type="protein sequence ID" value="KAK2074930.1"/>
    <property type="molecule type" value="Genomic_DNA"/>
</dbReference>
<name>A0AAD9IDB8_9PEZI</name>
<evidence type="ECO:0000313" key="2">
    <source>
        <dbReference type="Proteomes" id="UP001217918"/>
    </source>
</evidence>
<proteinExistence type="predicted"/>
<accession>A0AAD9IDB8</accession>
<keyword evidence="2" id="KW-1185">Reference proteome</keyword>
<comment type="caution">
    <text evidence="1">The sequence shown here is derived from an EMBL/GenBank/DDBJ whole genome shotgun (WGS) entry which is preliminary data.</text>
</comment>
<organism evidence="1 2">
    <name type="scientific">Phyllachora maydis</name>
    <dbReference type="NCBI Taxonomy" id="1825666"/>
    <lineage>
        <taxon>Eukaryota</taxon>
        <taxon>Fungi</taxon>
        <taxon>Dikarya</taxon>
        <taxon>Ascomycota</taxon>
        <taxon>Pezizomycotina</taxon>
        <taxon>Sordariomycetes</taxon>
        <taxon>Sordariomycetidae</taxon>
        <taxon>Phyllachorales</taxon>
        <taxon>Phyllachoraceae</taxon>
        <taxon>Phyllachora</taxon>
    </lineage>
</organism>
<dbReference type="Proteomes" id="UP001217918">
    <property type="component" value="Unassembled WGS sequence"/>
</dbReference>
<dbReference type="AlphaFoldDB" id="A0AAD9IDB8"/>
<reference evidence="1" key="1">
    <citation type="journal article" date="2023" name="Mol. Plant Microbe Interact.">
        <title>Elucidating the Obligate Nature and Biological Capacity of an Invasive Fungal Corn Pathogen.</title>
        <authorList>
            <person name="MacCready J.S."/>
            <person name="Roggenkamp E.M."/>
            <person name="Gdanetz K."/>
            <person name="Chilvers M.I."/>
        </authorList>
    </citation>
    <scope>NUCLEOTIDE SEQUENCE</scope>
    <source>
        <strain evidence="1">PM02</strain>
    </source>
</reference>
<evidence type="ECO:0000313" key="1">
    <source>
        <dbReference type="EMBL" id="KAK2074930.1"/>
    </source>
</evidence>
<protein>
    <submittedName>
        <fullName evidence="1">Uncharacterized protein</fullName>
    </submittedName>
</protein>
<sequence length="148" mass="16466">MVSFGIQLYGGLTSYADAIYDRKPELAPVRMQTELLRTLATAIRTRISAAQTQSLTTADTLVVVDTAVRACYAELRQPDALLVKLRADGRPPQADLKGKVKEVVGRLSFSFQRDKLVKLSESLRKVDGLLQVVLQMLSLWRCCDVAFH</sequence>